<name>A0ABY7NU29_9SPHN</name>
<evidence type="ECO:0008006" key="3">
    <source>
        <dbReference type="Google" id="ProtNLM"/>
    </source>
</evidence>
<dbReference type="RefSeq" id="WP_270077593.1">
    <property type="nucleotide sequence ID" value="NZ_CP115174.1"/>
</dbReference>
<proteinExistence type="predicted"/>
<evidence type="ECO:0000313" key="1">
    <source>
        <dbReference type="EMBL" id="WBO22956.1"/>
    </source>
</evidence>
<sequence>MMFRHSQLDYLRQQIAAEDERARTGATLEKRRIHAELAFYYRTELRALKARQLEQRLRIAAAQDQQPRA</sequence>
<protein>
    <recommendedName>
        <fullName evidence="3">DUF465 domain-containing protein</fullName>
    </recommendedName>
</protein>
<reference evidence="1 2" key="1">
    <citation type="submission" date="2022-12" db="EMBL/GenBank/DDBJ databases">
        <title>Sphingomonas abieness sp. nov., an endophytic bacterium isolated from Abies koreana.</title>
        <authorList>
            <person name="Jiang L."/>
            <person name="Lee J."/>
        </authorList>
    </citation>
    <scope>NUCLEOTIDE SEQUENCE [LARGE SCALE GENOMIC DNA]</scope>
    <source>
        <strain evidence="2">PAMB 00755</strain>
    </source>
</reference>
<organism evidence="1 2">
    <name type="scientific">Sphingomonas abietis</name>
    <dbReference type="NCBI Taxonomy" id="3012344"/>
    <lineage>
        <taxon>Bacteria</taxon>
        <taxon>Pseudomonadati</taxon>
        <taxon>Pseudomonadota</taxon>
        <taxon>Alphaproteobacteria</taxon>
        <taxon>Sphingomonadales</taxon>
        <taxon>Sphingomonadaceae</taxon>
        <taxon>Sphingomonas</taxon>
    </lineage>
</organism>
<dbReference type="Proteomes" id="UP001210865">
    <property type="component" value="Chromosome"/>
</dbReference>
<dbReference type="EMBL" id="CP115174">
    <property type="protein sequence ID" value="WBO22956.1"/>
    <property type="molecule type" value="Genomic_DNA"/>
</dbReference>
<accession>A0ABY7NU29</accession>
<gene>
    <name evidence="1" type="ORF">PBT88_02095</name>
</gene>
<keyword evidence="2" id="KW-1185">Reference proteome</keyword>
<evidence type="ECO:0000313" key="2">
    <source>
        <dbReference type="Proteomes" id="UP001210865"/>
    </source>
</evidence>